<evidence type="ECO:0000313" key="2">
    <source>
        <dbReference type="EMBL" id="WCT11530.1"/>
    </source>
</evidence>
<sequence length="41" mass="4095">MQKRPTGSSAQNGGTKGHSKPGTGGTQAGPPPPPKPQNTKK</sequence>
<dbReference type="RefSeq" id="WP_273629717.1">
    <property type="nucleotide sequence ID" value="NZ_CP117167.1"/>
</dbReference>
<dbReference type="Proteomes" id="UP001216139">
    <property type="component" value="Chromosome"/>
</dbReference>
<proteinExistence type="predicted"/>
<organism evidence="2 3">
    <name type="scientific">Mucilaginibacter jinjuensis</name>
    <dbReference type="NCBI Taxonomy" id="1176721"/>
    <lineage>
        <taxon>Bacteria</taxon>
        <taxon>Pseudomonadati</taxon>
        <taxon>Bacteroidota</taxon>
        <taxon>Sphingobacteriia</taxon>
        <taxon>Sphingobacteriales</taxon>
        <taxon>Sphingobacteriaceae</taxon>
        <taxon>Mucilaginibacter</taxon>
    </lineage>
</organism>
<name>A0ABY7T5U4_9SPHI</name>
<feature type="compositionally biased region" description="Pro residues" evidence="1">
    <location>
        <begin position="29"/>
        <end position="41"/>
    </location>
</feature>
<evidence type="ECO:0000313" key="3">
    <source>
        <dbReference type="Proteomes" id="UP001216139"/>
    </source>
</evidence>
<dbReference type="EMBL" id="CP117167">
    <property type="protein sequence ID" value="WCT11530.1"/>
    <property type="molecule type" value="Genomic_DNA"/>
</dbReference>
<evidence type="ECO:0000256" key="1">
    <source>
        <dbReference type="SAM" id="MobiDB-lite"/>
    </source>
</evidence>
<gene>
    <name evidence="2" type="ORF">PQO05_22580</name>
</gene>
<keyword evidence="3" id="KW-1185">Reference proteome</keyword>
<accession>A0ABY7T5U4</accession>
<protein>
    <submittedName>
        <fullName evidence="2">Uncharacterized protein</fullName>
    </submittedName>
</protein>
<reference evidence="2 3" key="1">
    <citation type="submission" date="2023-02" db="EMBL/GenBank/DDBJ databases">
        <title>Genome sequence of Mucilaginibacter jinjuensis strain KACC 16571.</title>
        <authorList>
            <person name="Kim S."/>
            <person name="Heo J."/>
            <person name="Kwon S.-W."/>
        </authorList>
    </citation>
    <scope>NUCLEOTIDE SEQUENCE [LARGE SCALE GENOMIC DNA]</scope>
    <source>
        <strain evidence="2 3">KACC 16571</strain>
    </source>
</reference>
<feature type="region of interest" description="Disordered" evidence="1">
    <location>
        <begin position="1"/>
        <end position="41"/>
    </location>
</feature>
<feature type="compositionally biased region" description="Polar residues" evidence="1">
    <location>
        <begin position="1"/>
        <end position="13"/>
    </location>
</feature>